<comment type="caution">
    <text evidence="11">The sequence shown here is derived from an EMBL/GenBank/DDBJ whole genome shotgun (WGS) entry which is preliminary data.</text>
</comment>
<evidence type="ECO:0000256" key="2">
    <source>
        <dbReference type="ARBA" id="ARBA00022670"/>
    </source>
</evidence>
<keyword evidence="6" id="KW-0862">Zinc</keyword>
<sequence>MSALAVTGLAVAGAPDVPDTAQATDAVHLADAATDHTCRTDGSAPGSERRSPEGHDGELTPEQAADHQAQLEEALGTDRGRQIAPPQSVPVVVHVVSAEDGEGDVGRERVEQQIQVLNDAYRGVYASGEEATDTGFGFELTEVTRHSDDAWFHEFSSNRDTIRAELHQGGPETLNIYTADLGSGVLGFSTFPQDVESSPEQDGVVVSYDTLPGGSRENFDLGHTTTHEVGHWLGLFHTFQNGCESPGDYVDDTPYEREAANGCPVGRDTCTGRPGEDPVNNFMNYTDDACMTHFTPGQAERMVQHWAGFREPRV</sequence>
<dbReference type="GO" id="GO:0006508">
    <property type="term" value="P:proteolysis"/>
    <property type="evidence" value="ECO:0007669"/>
    <property type="project" value="UniProtKB-KW"/>
</dbReference>
<dbReference type="GO" id="GO:0046872">
    <property type="term" value="F:metal ion binding"/>
    <property type="evidence" value="ECO:0007669"/>
    <property type="project" value="UniProtKB-KW"/>
</dbReference>
<keyword evidence="2" id="KW-0645">Protease</keyword>
<keyword evidence="8" id="KW-1015">Disulfide bond</keyword>
<evidence type="ECO:0000313" key="11">
    <source>
        <dbReference type="EMBL" id="GHD33433.1"/>
    </source>
</evidence>
<accession>A0A918XIS3</accession>
<dbReference type="CDD" id="cd04275">
    <property type="entry name" value="ZnMc_pappalysin_like"/>
    <property type="match status" value="1"/>
</dbReference>
<keyword evidence="3" id="KW-0479">Metal-binding</keyword>
<reference evidence="11 12" key="1">
    <citation type="journal article" date="2014" name="Int. J. Syst. Evol. Microbiol.">
        <title>Complete genome sequence of Corynebacterium casei LMG S-19264T (=DSM 44701T), isolated from a smear-ripened cheese.</title>
        <authorList>
            <consortium name="US DOE Joint Genome Institute (JGI-PGF)"/>
            <person name="Walter F."/>
            <person name="Albersmeier A."/>
            <person name="Kalinowski J."/>
            <person name="Ruckert C."/>
        </authorList>
    </citation>
    <scope>NUCLEOTIDE SEQUENCE [LARGE SCALE GENOMIC DNA]</scope>
    <source>
        <strain evidence="11 12">KCTC 19473</strain>
    </source>
</reference>
<dbReference type="EMBL" id="BMXL01000027">
    <property type="protein sequence ID" value="GHD33433.1"/>
    <property type="molecule type" value="Genomic_DNA"/>
</dbReference>
<evidence type="ECO:0000256" key="4">
    <source>
        <dbReference type="ARBA" id="ARBA00022729"/>
    </source>
</evidence>
<dbReference type="SUPFAM" id="SSF55486">
    <property type="entry name" value="Metalloproteases ('zincins'), catalytic domain"/>
    <property type="match status" value="1"/>
</dbReference>
<keyword evidence="4" id="KW-0732">Signal</keyword>
<keyword evidence="5" id="KW-0378">Hydrolase</keyword>
<dbReference type="InterPro" id="IPR024079">
    <property type="entry name" value="MetalloPept_cat_dom_sf"/>
</dbReference>
<dbReference type="RefSeq" id="WP_373295717.1">
    <property type="nucleotide sequence ID" value="NZ_BMXL01000027.1"/>
</dbReference>
<dbReference type="Proteomes" id="UP000654947">
    <property type="component" value="Unassembled WGS sequence"/>
</dbReference>
<evidence type="ECO:0000259" key="10">
    <source>
        <dbReference type="Pfam" id="PF05572"/>
    </source>
</evidence>
<evidence type="ECO:0000313" key="12">
    <source>
        <dbReference type="Proteomes" id="UP000654947"/>
    </source>
</evidence>
<feature type="domain" description="Peptidase M43 pregnancy-associated plasma-A" evidence="10">
    <location>
        <begin position="175"/>
        <end position="304"/>
    </location>
</feature>
<dbReference type="InterPro" id="IPR008754">
    <property type="entry name" value="Peptidase_M43"/>
</dbReference>
<gene>
    <name evidence="11" type="ORF">GCM10007147_38070</name>
</gene>
<organism evidence="11 12">
    <name type="scientific">Nocardiopsis kunsanensis</name>
    <dbReference type="NCBI Taxonomy" id="141693"/>
    <lineage>
        <taxon>Bacteria</taxon>
        <taxon>Bacillati</taxon>
        <taxon>Actinomycetota</taxon>
        <taxon>Actinomycetes</taxon>
        <taxon>Streptosporangiales</taxon>
        <taxon>Nocardiopsidaceae</taxon>
        <taxon>Nocardiopsis</taxon>
    </lineage>
</organism>
<evidence type="ECO:0000256" key="3">
    <source>
        <dbReference type="ARBA" id="ARBA00022723"/>
    </source>
</evidence>
<keyword evidence="7 11" id="KW-0482">Metalloprotease</keyword>
<evidence type="ECO:0000256" key="7">
    <source>
        <dbReference type="ARBA" id="ARBA00023049"/>
    </source>
</evidence>
<dbReference type="PANTHER" id="PTHR47466:SF1">
    <property type="entry name" value="METALLOPROTEASE MEP1 (AFU_ORTHOLOGUE AFUA_1G07730)-RELATED"/>
    <property type="match status" value="1"/>
</dbReference>
<dbReference type="AlphaFoldDB" id="A0A918XIS3"/>
<dbReference type="PANTHER" id="PTHR47466">
    <property type="match status" value="1"/>
</dbReference>
<evidence type="ECO:0000256" key="1">
    <source>
        <dbReference type="ARBA" id="ARBA00008721"/>
    </source>
</evidence>
<proteinExistence type="inferred from homology"/>
<protein>
    <submittedName>
        <fullName evidence="11">Zinc metalloprotease</fullName>
    </submittedName>
</protein>
<feature type="compositionally biased region" description="Basic and acidic residues" evidence="9">
    <location>
        <begin position="47"/>
        <end position="58"/>
    </location>
</feature>
<evidence type="ECO:0000256" key="5">
    <source>
        <dbReference type="ARBA" id="ARBA00022801"/>
    </source>
</evidence>
<comment type="similarity">
    <text evidence="1">Belongs to the peptidase M43B family.</text>
</comment>
<evidence type="ECO:0000256" key="9">
    <source>
        <dbReference type="SAM" id="MobiDB-lite"/>
    </source>
</evidence>
<keyword evidence="12" id="KW-1185">Reference proteome</keyword>
<dbReference type="GO" id="GO:0008237">
    <property type="term" value="F:metallopeptidase activity"/>
    <property type="evidence" value="ECO:0007669"/>
    <property type="project" value="UniProtKB-KW"/>
</dbReference>
<evidence type="ECO:0000256" key="8">
    <source>
        <dbReference type="ARBA" id="ARBA00023157"/>
    </source>
</evidence>
<dbReference type="Gene3D" id="3.40.390.10">
    <property type="entry name" value="Collagenase (Catalytic Domain)"/>
    <property type="match status" value="1"/>
</dbReference>
<dbReference type="Pfam" id="PF05572">
    <property type="entry name" value="Peptidase_M43"/>
    <property type="match status" value="1"/>
</dbReference>
<name>A0A918XIS3_9ACTN</name>
<feature type="region of interest" description="Disordered" evidence="9">
    <location>
        <begin position="32"/>
        <end position="65"/>
    </location>
</feature>
<evidence type="ECO:0000256" key="6">
    <source>
        <dbReference type="ARBA" id="ARBA00022833"/>
    </source>
</evidence>